<organism evidence="2 3">
    <name type="scientific">Aspergillus cavernicola</name>
    <dbReference type="NCBI Taxonomy" id="176166"/>
    <lineage>
        <taxon>Eukaryota</taxon>
        <taxon>Fungi</taxon>
        <taxon>Dikarya</taxon>
        <taxon>Ascomycota</taxon>
        <taxon>Pezizomycotina</taxon>
        <taxon>Eurotiomycetes</taxon>
        <taxon>Eurotiomycetidae</taxon>
        <taxon>Eurotiales</taxon>
        <taxon>Aspergillaceae</taxon>
        <taxon>Aspergillus</taxon>
        <taxon>Aspergillus subgen. Nidulantes</taxon>
    </lineage>
</organism>
<evidence type="ECO:0000256" key="1">
    <source>
        <dbReference type="SAM" id="SignalP"/>
    </source>
</evidence>
<dbReference type="PANTHER" id="PTHR37540:SF5">
    <property type="entry name" value="TRANSCRIPTION FACTOR DOMAIN-CONTAINING PROTEIN"/>
    <property type="match status" value="1"/>
</dbReference>
<evidence type="ECO:0000313" key="3">
    <source>
        <dbReference type="Proteomes" id="UP001610335"/>
    </source>
</evidence>
<sequence length="309" mass="35290">MRRGISPDTSWHLQKLILILTQRLSSAEISAMIQDSTVATVVALAMFSCMINDHAGAKAHLSGLQQMVRLRGGIEGFDRNIILQLKLGRVDLVYAINTGSDGLLCTHPILYSPLFYELGTLSSYTTTYHDPSIYGASDIRILTIFREMQNYSCLISHAQQTQQRRPESEYLAAICSFQYRLLQLQGLVNDRISECLRLAMLAFLVTTFQFPGVRARYPYLADQLREWCHALNVKGCTKLQELMRWILIVGAISVFDLEAETEQWMGEKWRISVDAGWEEVRMQLRQIMWIDALQDTIGQTAFIELSTRR</sequence>
<accession>A0ABR4IRY1</accession>
<dbReference type="Proteomes" id="UP001610335">
    <property type="component" value="Unassembled WGS sequence"/>
</dbReference>
<keyword evidence="3" id="KW-1185">Reference proteome</keyword>
<feature type="chain" id="PRO_5047523001" description="Fungal-specific transcription factor domain-containing protein" evidence="1">
    <location>
        <begin position="28"/>
        <end position="309"/>
    </location>
</feature>
<keyword evidence="1" id="KW-0732">Signal</keyword>
<dbReference type="EMBL" id="JBFXLS010000012">
    <property type="protein sequence ID" value="KAL2830525.1"/>
    <property type="molecule type" value="Genomic_DNA"/>
</dbReference>
<feature type="signal peptide" evidence="1">
    <location>
        <begin position="1"/>
        <end position="27"/>
    </location>
</feature>
<dbReference type="PANTHER" id="PTHR37540">
    <property type="entry name" value="TRANSCRIPTION FACTOR (ACR-2), PUTATIVE-RELATED-RELATED"/>
    <property type="match status" value="1"/>
</dbReference>
<gene>
    <name evidence="2" type="ORF">BDW59DRAFT_141066</name>
</gene>
<comment type="caution">
    <text evidence="2">The sequence shown here is derived from an EMBL/GenBank/DDBJ whole genome shotgun (WGS) entry which is preliminary data.</text>
</comment>
<evidence type="ECO:0000313" key="2">
    <source>
        <dbReference type="EMBL" id="KAL2830525.1"/>
    </source>
</evidence>
<reference evidence="2 3" key="1">
    <citation type="submission" date="2024-07" db="EMBL/GenBank/DDBJ databases">
        <title>Section-level genome sequencing and comparative genomics of Aspergillus sections Usti and Cavernicolus.</title>
        <authorList>
            <consortium name="Lawrence Berkeley National Laboratory"/>
            <person name="Nybo J.L."/>
            <person name="Vesth T.C."/>
            <person name="Theobald S."/>
            <person name="Frisvad J.C."/>
            <person name="Larsen T.O."/>
            <person name="Kjaerboelling I."/>
            <person name="Rothschild-Mancinelli K."/>
            <person name="Lyhne E.K."/>
            <person name="Kogle M.E."/>
            <person name="Barry K."/>
            <person name="Clum A."/>
            <person name="Na H."/>
            <person name="Ledsgaard L."/>
            <person name="Lin J."/>
            <person name="Lipzen A."/>
            <person name="Kuo A."/>
            <person name="Riley R."/>
            <person name="Mondo S."/>
            <person name="LaButti K."/>
            <person name="Haridas S."/>
            <person name="Pangalinan J."/>
            <person name="Salamov A.A."/>
            <person name="Simmons B.A."/>
            <person name="Magnuson J.K."/>
            <person name="Chen J."/>
            <person name="Drula E."/>
            <person name="Henrissat B."/>
            <person name="Wiebenga A."/>
            <person name="Lubbers R.J."/>
            <person name="Gomes A.C."/>
            <person name="Makela M.R."/>
            <person name="Stajich J."/>
            <person name="Grigoriev I.V."/>
            <person name="Mortensen U.H."/>
            <person name="De vries R.P."/>
            <person name="Baker S.E."/>
            <person name="Andersen M.R."/>
        </authorList>
    </citation>
    <scope>NUCLEOTIDE SEQUENCE [LARGE SCALE GENOMIC DNA]</scope>
    <source>
        <strain evidence="2 3">CBS 600.67</strain>
    </source>
</reference>
<proteinExistence type="predicted"/>
<evidence type="ECO:0008006" key="4">
    <source>
        <dbReference type="Google" id="ProtNLM"/>
    </source>
</evidence>
<name>A0ABR4IRY1_9EURO</name>
<protein>
    <recommendedName>
        <fullName evidence="4">Fungal-specific transcription factor domain-containing protein</fullName>
    </recommendedName>
</protein>